<reference evidence="2" key="1">
    <citation type="submission" date="2023-03" db="EMBL/GenBank/DDBJ databases">
        <title>Massive genome expansion in bonnet fungi (Mycena s.s.) driven by repeated elements and novel gene families across ecological guilds.</title>
        <authorList>
            <consortium name="Lawrence Berkeley National Laboratory"/>
            <person name="Harder C.B."/>
            <person name="Miyauchi S."/>
            <person name="Viragh M."/>
            <person name="Kuo A."/>
            <person name="Thoen E."/>
            <person name="Andreopoulos B."/>
            <person name="Lu D."/>
            <person name="Skrede I."/>
            <person name="Drula E."/>
            <person name="Henrissat B."/>
            <person name="Morin E."/>
            <person name="Kohler A."/>
            <person name="Barry K."/>
            <person name="LaButti K."/>
            <person name="Morin E."/>
            <person name="Salamov A."/>
            <person name="Lipzen A."/>
            <person name="Mereny Z."/>
            <person name="Hegedus B."/>
            <person name="Baldrian P."/>
            <person name="Stursova M."/>
            <person name="Weitz H."/>
            <person name="Taylor A."/>
            <person name="Grigoriev I.V."/>
            <person name="Nagy L.G."/>
            <person name="Martin F."/>
            <person name="Kauserud H."/>
        </authorList>
    </citation>
    <scope>NUCLEOTIDE SEQUENCE</scope>
    <source>
        <strain evidence="2">CBHHK067</strain>
    </source>
</reference>
<evidence type="ECO:0000313" key="3">
    <source>
        <dbReference type="Proteomes" id="UP001221757"/>
    </source>
</evidence>
<name>A0AAD7G301_MYCRO</name>
<evidence type="ECO:0008006" key="4">
    <source>
        <dbReference type="Google" id="ProtNLM"/>
    </source>
</evidence>
<dbReference type="PANTHER" id="PTHR35871:SF1">
    <property type="entry name" value="CXC1-LIKE CYSTEINE CLUSTER ASSOCIATED WITH KDZ TRANSPOSASES DOMAIN-CONTAINING PROTEIN"/>
    <property type="match status" value="1"/>
</dbReference>
<protein>
    <recommendedName>
        <fullName evidence="4">DDE-1 domain-containing protein</fullName>
    </recommendedName>
</protein>
<dbReference type="AlphaFoldDB" id="A0AAD7G301"/>
<evidence type="ECO:0000256" key="1">
    <source>
        <dbReference type="SAM" id="MobiDB-lite"/>
    </source>
</evidence>
<dbReference type="EMBL" id="JARKIE010000329">
    <property type="protein sequence ID" value="KAJ7653831.1"/>
    <property type="molecule type" value="Genomic_DNA"/>
</dbReference>
<feature type="compositionally biased region" description="Basic and acidic residues" evidence="1">
    <location>
        <begin position="86"/>
        <end position="97"/>
    </location>
</feature>
<gene>
    <name evidence="2" type="ORF">B0H17DRAFT_957163</name>
</gene>
<evidence type="ECO:0000313" key="2">
    <source>
        <dbReference type="EMBL" id="KAJ7653831.1"/>
    </source>
</evidence>
<accession>A0AAD7G301</accession>
<feature type="compositionally biased region" description="Acidic residues" evidence="1">
    <location>
        <begin position="47"/>
        <end position="62"/>
    </location>
</feature>
<dbReference type="PANTHER" id="PTHR35871">
    <property type="entry name" value="EXPRESSED PROTEIN"/>
    <property type="match status" value="1"/>
</dbReference>
<dbReference type="Proteomes" id="UP001221757">
    <property type="component" value="Unassembled WGS sequence"/>
</dbReference>
<sequence>MKFVSYFTKISLPAAQEHSRSPSPSPPSSPEPFRNNPVFTGYISDLPSDEPDASSDEADDEGDKPPPTKRVRRKLDVPARTARILAQEERKKEKESGLRDIEKLIGSKRTEFDAGANSLQAHRARSIQSVLHMVVHNNRKLADASERAAESQGFSAKWGGRLARAWVRHWLRHRTLPVSRRGKHGKVFSLIDDPAICTELRSFVRSNKWAMDPNKLAEFSKNNLVSSAASKYLKHVVNIEMPKGLKKYMDLELFPRLHLKPGRGISLPTAIRWLHREGFRYTEHKKALWILDGEHALKKKGVGRGMHQSDVILSTVGWLSEASQSMEYGKNYEGYWTGEMFVKQIVDKIIPAFECAHGPGYQLLLMVDNSQGHAAYALDALLPQRMNMNPGGKQAIMRPGWFIKDGEKVSQVMVFPADHPKYPGQAKGMKQKYLRDNCDYTFTTLKENLPKALASVQLSTIRKWEHRMVRWMDAYRGGLDAKNAQIRVKALSSRKFTSHRRAPARDCTAN</sequence>
<feature type="region of interest" description="Disordered" evidence="1">
    <location>
        <begin position="11"/>
        <end position="97"/>
    </location>
</feature>
<proteinExistence type="predicted"/>
<comment type="caution">
    <text evidence="2">The sequence shown here is derived from an EMBL/GenBank/DDBJ whole genome shotgun (WGS) entry which is preliminary data.</text>
</comment>
<organism evidence="2 3">
    <name type="scientific">Mycena rosella</name>
    <name type="common">Pink bonnet</name>
    <name type="synonym">Agaricus rosellus</name>
    <dbReference type="NCBI Taxonomy" id="1033263"/>
    <lineage>
        <taxon>Eukaryota</taxon>
        <taxon>Fungi</taxon>
        <taxon>Dikarya</taxon>
        <taxon>Basidiomycota</taxon>
        <taxon>Agaricomycotina</taxon>
        <taxon>Agaricomycetes</taxon>
        <taxon>Agaricomycetidae</taxon>
        <taxon>Agaricales</taxon>
        <taxon>Marasmiineae</taxon>
        <taxon>Mycenaceae</taxon>
        <taxon>Mycena</taxon>
    </lineage>
</organism>
<keyword evidence="3" id="KW-1185">Reference proteome</keyword>